<keyword evidence="1" id="KW-1133">Transmembrane helix</keyword>
<evidence type="ECO:0000313" key="3">
    <source>
        <dbReference type="Proteomes" id="UP001367508"/>
    </source>
</evidence>
<dbReference type="AlphaFoldDB" id="A0AAN9MRJ1"/>
<evidence type="ECO:0000313" key="2">
    <source>
        <dbReference type="EMBL" id="KAK7359292.1"/>
    </source>
</evidence>
<proteinExistence type="predicted"/>
<keyword evidence="1" id="KW-0812">Transmembrane</keyword>
<keyword evidence="1" id="KW-0472">Membrane</keyword>
<dbReference type="Proteomes" id="UP001367508">
    <property type="component" value="Unassembled WGS sequence"/>
</dbReference>
<evidence type="ECO:0000256" key="1">
    <source>
        <dbReference type="SAM" id="Phobius"/>
    </source>
</evidence>
<protein>
    <submittedName>
        <fullName evidence="2">Uncharacterized protein</fullName>
    </submittedName>
</protein>
<sequence length="99" mass="11387">MDGYKKDKLIWRGVASIFLTILGEVLILLQGVFGLVRVFWKGFRLQPHTEKVSRTTGKKGKELLLKFIRSQQIPNQDLKYDHTDPIRLCNGLSIIEKSC</sequence>
<keyword evidence="3" id="KW-1185">Reference proteome</keyword>
<comment type="caution">
    <text evidence="2">The sequence shown here is derived from an EMBL/GenBank/DDBJ whole genome shotgun (WGS) entry which is preliminary data.</text>
</comment>
<dbReference type="EMBL" id="JAYMYQ010000001">
    <property type="protein sequence ID" value="KAK7359292.1"/>
    <property type="molecule type" value="Genomic_DNA"/>
</dbReference>
<feature type="transmembrane region" description="Helical" evidence="1">
    <location>
        <begin position="15"/>
        <end position="40"/>
    </location>
</feature>
<accession>A0AAN9MRJ1</accession>
<organism evidence="2 3">
    <name type="scientific">Canavalia gladiata</name>
    <name type="common">Sword bean</name>
    <name type="synonym">Dolichos gladiatus</name>
    <dbReference type="NCBI Taxonomy" id="3824"/>
    <lineage>
        <taxon>Eukaryota</taxon>
        <taxon>Viridiplantae</taxon>
        <taxon>Streptophyta</taxon>
        <taxon>Embryophyta</taxon>
        <taxon>Tracheophyta</taxon>
        <taxon>Spermatophyta</taxon>
        <taxon>Magnoliopsida</taxon>
        <taxon>eudicotyledons</taxon>
        <taxon>Gunneridae</taxon>
        <taxon>Pentapetalae</taxon>
        <taxon>rosids</taxon>
        <taxon>fabids</taxon>
        <taxon>Fabales</taxon>
        <taxon>Fabaceae</taxon>
        <taxon>Papilionoideae</taxon>
        <taxon>50 kb inversion clade</taxon>
        <taxon>NPAAA clade</taxon>
        <taxon>indigoferoid/millettioid clade</taxon>
        <taxon>Phaseoleae</taxon>
        <taxon>Canavalia</taxon>
    </lineage>
</organism>
<reference evidence="2 3" key="1">
    <citation type="submission" date="2024-01" db="EMBL/GenBank/DDBJ databases">
        <title>The genomes of 5 underutilized Papilionoideae crops provide insights into root nodulation and disease resistanc.</title>
        <authorList>
            <person name="Jiang F."/>
        </authorList>
    </citation>
    <scope>NUCLEOTIDE SEQUENCE [LARGE SCALE GENOMIC DNA]</scope>
    <source>
        <strain evidence="2">LVBAO_FW01</strain>
        <tissue evidence="2">Leaves</tissue>
    </source>
</reference>
<name>A0AAN9MRJ1_CANGL</name>
<gene>
    <name evidence="2" type="ORF">VNO77_01245</name>
</gene>